<protein>
    <submittedName>
        <fullName evidence="2">Uncharacterized protein</fullName>
    </submittedName>
</protein>
<evidence type="ECO:0000313" key="3">
    <source>
        <dbReference type="Proteomes" id="UP000054248"/>
    </source>
</evidence>
<reference evidence="2 3" key="1">
    <citation type="submission" date="2014-04" db="EMBL/GenBank/DDBJ databases">
        <authorList>
            <consortium name="DOE Joint Genome Institute"/>
            <person name="Kuo A."/>
            <person name="Girlanda M."/>
            <person name="Perotto S."/>
            <person name="Kohler A."/>
            <person name="Nagy L.G."/>
            <person name="Floudas D."/>
            <person name="Copeland A."/>
            <person name="Barry K.W."/>
            <person name="Cichocki N."/>
            <person name="Veneault-Fourrey C."/>
            <person name="LaButti K."/>
            <person name="Lindquist E.A."/>
            <person name="Lipzen A."/>
            <person name="Lundell T."/>
            <person name="Morin E."/>
            <person name="Murat C."/>
            <person name="Sun H."/>
            <person name="Tunlid A."/>
            <person name="Henrissat B."/>
            <person name="Grigoriev I.V."/>
            <person name="Hibbett D.S."/>
            <person name="Martin F."/>
            <person name="Nordberg H.P."/>
            <person name="Cantor M.N."/>
            <person name="Hua S.X."/>
        </authorList>
    </citation>
    <scope>NUCLEOTIDE SEQUENCE [LARGE SCALE GENOMIC DNA]</scope>
    <source>
        <strain evidence="2 3">MUT 4182</strain>
    </source>
</reference>
<dbReference type="Proteomes" id="UP000054248">
    <property type="component" value="Unassembled WGS sequence"/>
</dbReference>
<name>A0A0C3Q4D2_9AGAM</name>
<feature type="compositionally biased region" description="Basic and acidic residues" evidence="1">
    <location>
        <begin position="156"/>
        <end position="177"/>
    </location>
</feature>
<gene>
    <name evidence="2" type="ORF">M407DRAFT_32211</name>
</gene>
<keyword evidence="3" id="KW-1185">Reference proteome</keyword>
<evidence type="ECO:0000256" key="1">
    <source>
        <dbReference type="SAM" id="MobiDB-lite"/>
    </source>
</evidence>
<feature type="region of interest" description="Disordered" evidence="1">
    <location>
        <begin position="1"/>
        <end position="177"/>
    </location>
</feature>
<evidence type="ECO:0000313" key="2">
    <source>
        <dbReference type="EMBL" id="KIO18106.1"/>
    </source>
</evidence>
<dbReference type="AlphaFoldDB" id="A0A0C3Q4D2"/>
<feature type="compositionally biased region" description="Low complexity" evidence="1">
    <location>
        <begin position="41"/>
        <end position="50"/>
    </location>
</feature>
<organism evidence="2 3">
    <name type="scientific">Tulasnella calospora MUT 4182</name>
    <dbReference type="NCBI Taxonomy" id="1051891"/>
    <lineage>
        <taxon>Eukaryota</taxon>
        <taxon>Fungi</taxon>
        <taxon>Dikarya</taxon>
        <taxon>Basidiomycota</taxon>
        <taxon>Agaricomycotina</taxon>
        <taxon>Agaricomycetes</taxon>
        <taxon>Cantharellales</taxon>
        <taxon>Tulasnellaceae</taxon>
        <taxon>Tulasnella</taxon>
    </lineage>
</organism>
<feature type="compositionally biased region" description="Polar residues" evidence="1">
    <location>
        <begin position="64"/>
        <end position="77"/>
    </location>
</feature>
<feature type="compositionally biased region" description="Basic and acidic residues" evidence="1">
    <location>
        <begin position="78"/>
        <end position="93"/>
    </location>
</feature>
<dbReference type="HOGENOM" id="CLU_967071_0_0_1"/>
<sequence>MASQSIVGKKRSRETPRVPSTAPKGSDRSISGLRNICRQISTSSTSSTSSVAPKQKRNKLTGGASPSLSVESLGTEPSQHDRNLAQLETRSEAAQEDVEEPKAPSDSYSENPAEDATTSDEESSEESSKISESEAVQEREPAQNAEETGNVCEGARSNEEQDVRASEDTDSEAGKKRQISLRDTRVLLGTAIATLQSVTNRAHLVNETPESTRKAIEAHSEWSGATHSRYDTLEGKYNQGPLEVDDVEKLVSIFKADLALAEKIRMAVNDEKEAAASVWDFMKEIPGL</sequence>
<accession>A0A0C3Q4D2</accession>
<feature type="compositionally biased region" description="Basic and acidic residues" evidence="1">
    <location>
        <begin position="126"/>
        <end position="141"/>
    </location>
</feature>
<dbReference type="EMBL" id="KN823312">
    <property type="protein sequence ID" value="KIO18106.1"/>
    <property type="molecule type" value="Genomic_DNA"/>
</dbReference>
<proteinExistence type="predicted"/>
<reference evidence="3" key="2">
    <citation type="submission" date="2015-01" db="EMBL/GenBank/DDBJ databases">
        <title>Evolutionary Origins and Diversification of the Mycorrhizal Mutualists.</title>
        <authorList>
            <consortium name="DOE Joint Genome Institute"/>
            <consortium name="Mycorrhizal Genomics Consortium"/>
            <person name="Kohler A."/>
            <person name="Kuo A."/>
            <person name="Nagy L.G."/>
            <person name="Floudas D."/>
            <person name="Copeland A."/>
            <person name="Barry K.W."/>
            <person name="Cichocki N."/>
            <person name="Veneault-Fourrey C."/>
            <person name="LaButti K."/>
            <person name="Lindquist E.A."/>
            <person name="Lipzen A."/>
            <person name="Lundell T."/>
            <person name="Morin E."/>
            <person name="Murat C."/>
            <person name="Riley R."/>
            <person name="Ohm R."/>
            <person name="Sun H."/>
            <person name="Tunlid A."/>
            <person name="Henrissat B."/>
            <person name="Grigoriev I.V."/>
            <person name="Hibbett D.S."/>
            <person name="Martin F."/>
        </authorList>
    </citation>
    <scope>NUCLEOTIDE SEQUENCE [LARGE SCALE GENOMIC DNA]</scope>
    <source>
        <strain evidence="3">MUT 4182</strain>
    </source>
</reference>